<evidence type="ECO:0000256" key="4">
    <source>
        <dbReference type="ARBA" id="ARBA00022729"/>
    </source>
</evidence>
<protein>
    <submittedName>
        <fullName evidence="9">Sulfatase-like hydrolase/transferase</fullName>
    </submittedName>
</protein>
<dbReference type="AlphaFoldDB" id="A0A6P1M4F2"/>
<evidence type="ECO:0000313" key="9">
    <source>
        <dbReference type="EMBL" id="QHI68711.1"/>
    </source>
</evidence>
<dbReference type="InterPro" id="IPR017850">
    <property type="entry name" value="Alkaline_phosphatase_core_sf"/>
</dbReference>
<proteinExistence type="inferred from homology"/>
<keyword evidence="9" id="KW-0808">Transferase</keyword>
<keyword evidence="5 9" id="KW-0378">Hydrolase</keyword>
<dbReference type="PANTHER" id="PTHR42693:SF42">
    <property type="entry name" value="ARYLSULFATASE G"/>
    <property type="match status" value="1"/>
</dbReference>
<evidence type="ECO:0000256" key="2">
    <source>
        <dbReference type="ARBA" id="ARBA00008779"/>
    </source>
</evidence>
<dbReference type="InterPro" id="IPR050738">
    <property type="entry name" value="Sulfatase"/>
</dbReference>
<dbReference type="Gene3D" id="3.40.720.10">
    <property type="entry name" value="Alkaline Phosphatase, subunit A"/>
    <property type="match status" value="1"/>
</dbReference>
<comment type="similarity">
    <text evidence="2">Belongs to the sulfatase family.</text>
</comment>
<keyword evidence="7" id="KW-0472">Membrane</keyword>
<dbReference type="Proteomes" id="UP000464954">
    <property type="component" value="Chromosome"/>
</dbReference>
<feature type="transmembrane region" description="Helical" evidence="7">
    <location>
        <begin position="25"/>
        <end position="42"/>
    </location>
</feature>
<evidence type="ECO:0000256" key="3">
    <source>
        <dbReference type="ARBA" id="ARBA00022723"/>
    </source>
</evidence>
<comment type="cofactor">
    <cofactor evidence="1">
        <name>Ca(2+)</name>
        <dbReference type="ChEBI" id="CHEBI:29108"/>
    </cofactor>
</comment>
<dbReference type="GO" id="GO:0046872">
    <property type="term" value="F:metal ion binding"/>
    <property type="evidence" value="ECO:0007669"/>
    <property type="project" value="UniProtKB-KW"/>
</dbReference>
<dbReference type="GO" id="GO:0016740">
    <property type="term" value="F:transferase activity"/>
    <property type="evidence" value="ECO:0007669"/>
    <property type="project" value="UniProtKB-KW"/>
</dbReference>
<dbReference type="PROSITE" id="PS00523">
    <property type="entry name" value="SULFATASE_1"/>
    <property type="match status" value="1"/>
</dbReference>
<dbReference type="InterPro" id="IPR000917">
    <property type="entry name" value="Sulfatase_N"/>
</dbReference>
<dbReference type="Pfam" id="PF00884">
    <property type="entry name" value="Sulfatase"/>
    <property type="match status" value="1"/>
</dbReference>
<keyword evidence="7" id="KW-1133">Transmembrane helix</keyword>
<organism evidence="9 10">
    <name type="scientific">Tichowtungia aerotolerans</name>
    <dbReference type="NCBI Taxonomy" id="2697043"/>
    <lineage>
        <taxon>Bacteria</taxon>
        <taxon>Pseudomonadati</taxon>
        <taxon>Kiritimatiellota</taxon>
        <taxon>Tichowtungiia</taxon>
        <taxon>Tichowtungiales</taxon>
        <taxon>Tichowtungiaceae</taxon>
        <taxon>Tichowtungia</taxon>
    </lineage>
</organism>
<evidence type="ECO:0000256" key="5">
    <source>
        <dbReference type="ARBA" id="ARBA00022801"/>
    </source>
</evidence>
<evidence type="ECO:0000256" key="7">
    <source>
        <dbReference type="SAM" id="Phobius"/>
    </source>
</evidence>
<dbReference type="RefSeq" id="WP_160627300.1">
    <property type="nucleotide sequence ID" value="NZ_CP047593.1"/>
</dbReference>
<dbReference type="PANTHER" id="PTHR42693">
    <property type="entry name" value="ARYLSULFATASE FAMILY MEMBER"/>
    <property type="match status" value="1"/>
</dbReference>
<accession>A0A6P1M4F2</accession>
<keyword evidence="10" id="KW-1185">Reference proteome</keyword>
<sequence>MTLTGKTEDGCRCFSWRPHRKTRRLVGALGMCIGFSGMLFGAEQPVNLIFILADDLGWMDTSVYQKQFSETGEAYYETPNIDRLAEQGMRFAQAYVSPMCSPTRAMLLTGRHNVETGVIKATVDCPHDEYFNEIVDPDGWQGNREFAVLPASNRMFVDGKYETFAERLNRAGYRCGFLGKWHIGYHNKIESATPMAQGFETIAYFDKGGSNYRNWYPEWEQYGTPMNQPKDSYLAVAESGEACRFIEENRLRPFLLYYCSGSVHSPFQDDPASGYREHFEKKGRQGWLDDRADPYPVYAAMVKSFDDAVGRVLDKLERTNGADGRPLSENTLVIFLSDNGGINRFQFAPEGHKWHDKIITSNVPLRGGKGNVFEGGVRVPFIVRWPGQVAPGSVCKVPVTGQDIYSLLLEAGGLEARTGHGLLSALLKDPTDAAGYGRDTLFLHFPFWWPAAEAGAALPYDPPMSAVRKGHYKLIYYYTGKVELYDLQKDIGEAVDVSAEMPEKTEELCQLLRRWLETEVSDSYMPLRNQKFVQPVTPYGEFRNLLNLKIYQ</sequence>
<dbReference type="EMBL" id="CP047593">
    <property type="protein sequence ID" value="QHI68711.1"/>
    <property type="molecule type" value="Genomic_DNA"/>
</dbReference>
<feature type="domain" description="Sulfatase N-terminal" evidence="8">
    <location>
        <begin position="47"/>
        <end position="412"/>
    </location>
</feature>
<keyword evidence="7" id="KW-0812">Transmembrane</keyword>
<keyword evidence="3" id="KW-0479">Metal-binding</keyword>
<dbReference type="Gene3D" id="3.30.1120.10">
    <property type="match status" value="1"/>
</dbReference>
<dbReference type="SUPFAM" id="SSF53649">
    <property type="entry name" value="Alkaline phosphatase-like"/>
    <property type="match status" value="1"/>
</dbReference>
<name>A0A6P1M4F2_9BACT</name>
<dbReference type="InterPro" id="IPR024607">
    <property type="entry name" value="Sulfatase_CS"/>
</dbReference>
<gene>
    <name evidence="9" type="ORF">GT409_04365</name>
</gene>
<dbReference type="KEGG" id="taer:GT409_04365"/>
<evidence type="ECO:0000313" key="10">
    <source>
        <dbReference type="Proteomes" id="UP000464954"/>
    </source>
</evidence>
<keyword evidence="6" id="KW-0106">Calcium</keyword>
<dbReference type="CDD" id="cd16144">
    <property type="entry name" value="ARS_like"/>
    <property type="match status" value="1"/>
</dbReference>
<reference evidence="9 10" key="1">
    <citation type="submission" date="2020-01" db="EMBL/GenBank/DDBJ databases">
        <title>Ponticoccus aerotolerans gen. nov., sp. nov., an anaerobic bacterium and proposal of Ponticoccusceae fam. nov., Ponticoccusles ord. nov. and Ponticoccuse classis nov. in the phylum Kiritimatiellaeota.</title>
        <authorList>
            <person name="Zhou L.Y."/>
            <person name="Du Z.J."/>
        </authorList>
    </citation>
    <scope>NUCLEOTIDE SEQUENCE [LARGE SCALE GENOMIC DNA]</scope>
    <source>
        <strain evidence="9 10">S-5007</strain>
    </source>
</reference>
<evidence type="ECO:0000256" key="1">
    <source>
        <dbReference type="ARBA" id="ARBA00001913"/>
    </source>
</evidence>
<evidence type="ECO:0000259" key="8">
    <source>
        <dbReference type="Pfam" id="PF00884"/>
    </source>
</evidence>
<evidence type="ECO:0000256" key="6">
    <source>
        <dbReference type="ARBA" id="ARBA00022837"/>
    </source>
</evidence>
<keyword evidence="4" id="KW-0732">Signal</keyword>
<dbReference type="GO" id="GO:0004065">
    <property type="term" value="F:arylsulfatase activity"/>
    <property type="evidence" value="ECO:0007669"/>
    <property type="project" value="TreeGrafter"/>
</dbReference>